<sequence length="87" mass="10116">MEYFEETVSEAEFDPFVDDCLYETFTTNNQHVSCHYSIDCDKCKASHTANNCHADISYIDDGNNIFITYSMSKLVDIQGDEFCEEMW</sequence>
<name>A0A0J1ELA0_RHOIS</name>
<evidence type="ECO:0000313" key="1">
    <source>
        <dbReference type="EMBL" id="KLU06314.1"/>
    </source>
</evidence>
<proteinExistence type="predicted"/>
<keyword evidence="2" id="KW-1185">Reference proteome</keyword>
<protein>
    <submittedName>
        <fullName evidence="1">Uncharacterized protein</fullName>
    </submittedName>
</protein>
<gene>
    <name evidence="1" type="ORF">RISK_001525</name>
</gene>
<dbReference type="PATRIC" id="fig|595434.4.peg.1460"/>
<dbReference type="STRING" id="595434.RISK_001525"/>
<comment type="caution">
    <text evidence="1">The sequence shown here is derived from an EMBL/GenBank/DDBJ whole genome shotgun (WGS) entry which is preliminary data.</text>
</comment>
<dbReference type="EMBL" id="LECT01000015">
    <property type="protein sequence ID" value="KLU06314.1"/>
    <property type="molecule type" value="Genomic_DNA"/>
</dbReference>
<evidence type="ECO:0000313" key="2">
    <source>
        <dbReference type="Proteomes" id="UP000036367"/>
    </source>
</evidence>
<dbReference type="Proteomes" id="UP000036367">
    <property type="component" value="Unassembled WGS sequence"/>
</dbReference>
<dbReference type="AlphaFoldDB" id="A0A0J1ELA0"/>
<accession>A0A0J1ELA0</accession>
<organism evidence="1 2">
    <name type="scientific">Rhodopirellula islandica</name>
    <dbReference type="NCBI Taxonomy" id="595434"/>
    <lineage>
        <taxon>Bacteria</taxon>
        <taxon>Pseudomonadati</taxon>
        <taxon>Planctomycetota</taxon>
        <taxon>Planctomycetia</taxon>
        <taxon>Pirellulales</taxon>
        <taxon>Pirellulaceae</taxon>
        <taxon>Rhodopirellula</taxon>
    </lineage>
</organism>
<reference evidence="1" key="1">
    <citation type="submission" date="2015-05" db="EMBL/GenBank/DDBJ databases">
        <title>Permanent draft genome of Rhodopirellula islandicus K833.</title>
        <authorList>
            <person name="Kizina J."/>
            <person name="Richter M."/>
            <person name="Glockner F.O."/>
            <person name="Harder J."/>
        </authorList>
    </citation>
    <scope>NUCLEOTIDE SEQUENCE [LARGE SCALE GENOMIC DNA]</scope>
    <source>
        <strain evidence="1">K833</strain>
    </source>
</reference>